<proteinExistence type="predicted"/>
<gene>
    <name evidence="1" type="ORF">SAMN05216302_101152</name>
</gene>
<dbReference type="Proteomes" id="UP000199533">
    <property type="component" value="Unassembled WGS sequence"/>
</dbReference>
<dbReference type="AlphaFoldDB" id="A0A1I4B5S4"/>
<accession>A0A1I4B5S4</accession>
<reference evidence="2" key="1">
    <citation type="submission" date="2016-10" db="EMBL/GenBank/DDBJ databases">
        <authorList>
            <person name="Varghese N."/>
            <person name="Submissions S."/>
        </authorList>
    </citation>
    <scope>NUCLEOTIDE SEQUENCE [LARGE SCALE GENOMIC DNA]</scope>
    <source>
        <strain evidence="2">Nm69</strain>
    </source>
</reference>
<sequence>MSTKILSGIDMWPFGNKKKRSDIFCFKPKADITADECERIVDDMTPHRFMSEDYVKSLPVSIRRHFAKFTAPGDE</sequence>
<dbReference type="RefSeq" id="WP_090699124.1">
    <property type="nucleotide sequence ID" value="NZ_FOSP01000011.1"/>
</dbReference>
<dbReference type="EMBL" id="FOSP01000011">
    <property type="protein sequence ID" value="SFK64218.1"/>
    <property type="molecule type" value="Genomic_DNA"/>
</dbReference>
<name>A0A1I4B5S4_9PROT</name>
<dbReference type="STRING" id="52441.SAMN05216302_101152"/>
<organism evidence="1 2">
    <name type="scientific">Nitrosomonas aestuarii</name>
    <dbReference type="NCBI Taxonomy" id="52441"/>
    <lineage>
        <taxon>Bacteria</taxon>
        <taxon>Pseudomonadati</taxon>
        <taxon>Pseudomonadota</taxon>
        <taxon>Betaproteobacteria</taxon>
        <taxon>Nitrosomonadales</taxon>
        <taxon>Nitrosomonadaceae</taxon>
        <taxon>Nitrosomonas</taxon>
    </lineage>
</organism>
<evidence type="ECO:0000313" key="1">
    <source>
        <dbReference type="EMBL" id="SFK64218.1"/>
    </source>
</evidence>
<keyword evidence="2" id="KW-1185">Reference proteome</keyword>
<evidence type="ECO:0000313" key="2">
    <source>
        <dbReference type="Proteomes" id="UP000199533"/>
    </source>
</evidence>
<protein>
    <submittedName>
        <fullName evidence="1">Uncharacterized protein</fullName>
    </submittedName>
</protein>